<protein>
    <submittedName>
        <fullName evidence="4">Tetratricopeptide (TPR) repeat protein</fullName>
    </submittedName>
</protein>
<dbReference type="Pfam" id="PF13181">
    <property type="entry name" value="TPR_8"/>
    <property type="match status" value="2"/>
</dbReference>
<feature type="repeat" description="TPR" evidence="1">
    <location>
        <begin position="52"/>
        <end position="85"/>
    </location>
</feature>
<dbReference type="Gene3D" id="3.30.70.2390">
    <property type="match status" value="1"/>
</dbReference>
<dbReference type="SUPFAM" id="SSF48452">
    <property type="entry name" value="TPR-like"/>
    <property type="match status" value="1"/>
</dbReference>
<dbReference type="RefSeq" id="WP_183554637.1">
    <property type="nucleotide sequence ID" value="NZ_JACHBX010000002.1"/>
</dbReference>
<dbReference type="AlphaFoldDB" id="A0A7X0CEN2"/>
<dbReference type="EMBL" id="JACHBX010000002">
    <property type="protein sequence ID" value="MBB6134248.1"/>
    <property type="molecule type" value="Genomic_DNA"/>
</dbReference>
<feature type="chain" id="PRO_5031422611" evidence="2">
    <location>
        <begin position="35"/>
        <end position="295"/>
    </location>
</feature>
<dbReference type="InterPro" id="IPR027381">
    <property type="entry name" value="LytR/CpsA/Psr_C"/>
</dbReference>
<comment type="caution">
    <text evidence="4">The sequence shown here is derived from an EMBL/GenBank/DDBJ whole genome shotgun (WGS) entry which is preliminary data.</text>
</comment>
<sequence>MRPTIHRSARFTRLALLCAGLAACAPLQTPGSHATSHDLNAALQADAGPDAAQRFVTLGSASLRSGDYDAARVALERACLLDPLVAHSWELLGEALAALGQEARARQMLRQAASLRQYDLRADFAATGGQTGVAALGQAMAALQPTPQPGWAQAQIHVGADGMMELRRIPASAPVLQSAVQPLPLPPAVARLEISNGNGVTGMARALARQIDAPSLRVTRLSNQPGFAVRHTRIEYDAAHVDAARRLAQRVGSVHLQEVDHRAPANLRLVLGRDLAPRGAMLRLDAKKAESLALR</sequence>
<keyword evidence="1" id="KW-0802">TPR repeat</keyword>
<accession>A0A7X0CEN2</accession>
<evidence type="ECO:0000259" key="3">
    <source>
        <dbReference type="Pfam" id="PF13399"/>
    </source>
</evidence>
<evidence type="ECO:0000313" key="4">
    <source>
        <dbReference type="EMBL" id="MBB6134248.1"/>
    </source>
</evidence>
<organism evidence="4 5">
    <name type="scientific">Massilia aurea</name>
    <dbReference type="NCBI Taxonomy" id="373040"/>
    <lineage>
        <taxon>Bacteria</taxon>
        <taxon>Pseudomonadati</taxon>
        <taxon>Pseudomonadota</taxon>
        <taxon>Betaproteobacteria</taxon>
        <taxon>Burkholderiales</taxon>
        <taxon>Oxalobacteraceae</taxon>
        <taxon>Telluria group</taxon>
        <taxon>Massilia</taxon>
    </lineage>
</organism>
<keyword evidence="5" id="KW-1185">Reference proteome</keyword>
<dbReference type="InterPro" id="IPR011990">
    <property type="entry name" value="TPR-like_helical_dom_sf"/>
</dbReference>
<evidence type="ECO:0000256" key="2">
    <source>
        <dbReference type="SAM" id="SignalP"/>
    </source>
</evidence>
<evidence type="ECO:0000256" key="1">
    <source>
        <dbReference type="PROSITE-ProRule" id="PRU00339"/>
    </source>
</evidence>
<gene>
    <name evidence="4" type="ORF">HD842_002390</name>
</gene>
<name>A0A7X0CEN2_9BURK</name>
<dbReference type="InterPro" id="IPR019734">
    <property type="entry name" value="TPR_rpt"/>
</dbReference>
<evidence type="ECO:0000313" key="5">
    <source>
        <dbReference type="Proteomes" id="UP000540787"/>
    </source>
</evidence>
<feature type="signal peptide" evidence="2">
    <location>
        <begin position="1"/>
        <end position="34"/>
    </location>
</feature>
<proteinExistence type="predicted"/>
<dbReference type="Pfam" id="PF13399">
    <property type="entry name" value="LytR_C"/>
    <property type="match status" value="1"/>
</dbReference>
<dbReference type="PROSITE" id="PS51257">
    <property type="entry name" value="PROKAR_LIPOPROTEIN"/>
    <property type="match status" value="1"/>
</dbReference>
<keyword evidence="2" id="KW-0732">Signal</keyword>
<dbReference type="PROSITE" id="PS50005">
    <property type="entry name" value="TPR"/>
    <property type="match status" value="1"/>
</dbReference>
<feature type="domain" description="LytR/CpsA/Psr regulator C-terminal" evidence="3">
    <location>
        <begin position="191"/>
        <end position="274"/>
    </location>
</feature>
<dbReference type="Proteomes" id="UP000540787">
    <property type="component" value="Unassembled WGS sequence"/>
</dbReference>
<reference evidence="4 5" key="1">
    <citation type="submission" date="2020-08" db="EMBL/GenBank/DDBJ databases">
        <title>The Agave Microbiome: Exploring the role of microbial communities in plant adaptations to desert environments.</title>
        <authorList>
            <person name="Partida-Martinez L.P."/>
        </authorList>
    </citation>
    <scope>NUCLEOTIDE SEQUENCE [LARGE SCALE GENOMIC DNA]</scope>
    <source>
        <strain evidence="4 5">AT3.2</strain>
    </source>
</reference>
<dbReference type="Gene3D" id="1.25.40.10">
    <property type="entry name" value="Tetratricopeptide repeat domain"/>
    <property type="match status" value="1"/>
</dbReference>